<name>A0AA42WCA7_9BURK</name>
<dbReference type="Pfam" id="PF03237">
    <property type="entry name" value="Terminase_6N"/>
    <property type="match status" value="1"/>
</dbReference>
<dbReference type="EMBL" id="JAOCKG010000008">
    <property type="protein sequence ID" value="MDH2052545.1"/>
    <property type="molecule type" value="Genomic_DNA"/>
</dbReference>
<dbReference type="Proteomes" id="UP001161276">
    <property type="component" value="Unassembled WGS sequence"/>
</dbReference>
<dbReference type="Gene3D" id="3.40.50.300">
    <property type="entry name" value="P-loop containing nucleotide triphosphate hydrolases"/>
    <property type="match status" value="1"/>
</dbReference>
<evidence type="ECO:0000313" key="2">
    <source>
        <dbReference type="Proteomes" id="UP001161276"/>
    </source>
</evidence>
<evidence type="ECO:0000313" key="1">
    <source>
        <dbReference type="EMBL" id="MDH2052545.1"/>
    </source>
</evidence>
<sequence length="477" mass="54364">MTNSLPSPQAAAAELLARRRARDGLVEFTKYTLPSYRPAQHHQEIARALEAVERGDCKRLMICMPPRHGKSELASRRFPAWYLGRNPDKQIIAASYNGDLAGDFGREVRNIVAEQEFSALYKVSLAADSKAANRWHTSGGGMYVAAGVGTAVTGRGAHIFLIDDPFKDREEADSELRRRRVWDWYTSTAYTRLMPGGAIVLINTRWHEDDLSGRLLEQQEHGGDKWDVLSLPAIDGAGRALWQEDYPIERLLQIKAVLPERDWNALYQQDPAPDDGSYFRREWFKEWKEKPRDLAIYGTSDYAVTDGGGDYTVHRVWGVDPSGDIYRLGGWRGQTSADEWIERKLDLIQEWRPFAWFGEAGVIQKAVEPMLTRRMRERNVFCRMEWLPSVSDKPSRARGFQARMAMGRVWFEPGAEISEFLKFPTGKNDDDVDTASMIGRALDEAHPAVVTVKKTDPPRDRWARAFEDRGEESWKVA</sequence>
<accession>A0AA42WCA7</accession>
<dbReference type="RefSeq" id="WP_280028039.1">
    <property type="nucleotide sequence ID" value="NZ_JAOCKG010000008.1"/>
</dbReference>
<dbReference type="AlphaFoldDB" id="A0AA42WCA7"/>
<dbReference type="InterPro" id="IPR027417">
    <property type="entry name" value="P-loop_NTPase"/>
</dbReference>
<protein>
    <submittedName>
        <fullName evidence="1">Terminase family protein</fullName>
    </submittedName>
</protein>
<comment type="caution">
    <text evidence="1">The sequence shown here is derived from an EMBL/GenBank/DDBJ whole genome shotgun (WGS) entry which is preliminary data.</text>
</comment>
<reference evidence="1" key="1">
    <citation type="submission" date="2022-09" db="EMBL/GenBank/DDBJ databases">
        <title>Intensive care unit water sources are persistently colonized with multi-drug resistant bacteria and are the site of extensive horizontal gene transfer of antibiotic resistance genes.</title>
        <authorList>
            <person name="Diorio-Toth L."/>
        </authorList>
    </citation>
    <scope>NUCLEOTIDE SEQUENCE</scope>
    <source>
        <strain evidence="1">GD03676</strain>
    </source>
</reference>
<gene>
    <name evidence="1" type="ORF">N5K24_19230</name>
</gene>
<organism evidence="1 2">
    <name type="scientific">Achromobacter marplatensis</name>
    <dbReference type="NCBI Taxonomy" id="470868"/>
    <lineage>
        <taxon>Bacteria</taxon>
        <taxon>Pseudomonadati</taxon>
        <taxon>Pseudomonadota</taxon>
        <taxon>Betaproteobacteria</taxon>
        <taxon>Burkholderiales</taxon>
        <taxon>Alcaligenaceae</taxon>
        <taxon>Achromobacter</taxon>
    </lineage>
</organism>
<proteinExistence type="predicted"/>